<reference evidence="2" key="3">
    <citation type="submission" date="2024-03" db="EMBL/GenBank/DDBJ databases">
        <authorList>
            <person name="Bromfield E.S.P."/>
            <person name="Cloutier S."/>
        </authorList>
    </citation>
    <scope>NUCLEOTIDE SEQUENCE</scope>
    <source>
        <strain evidence="2">5S5</strain>
    </source>
</reference>
<dbReference type="EMBL" id="CP147711">
    <property type="protein sequence ID" value="WXC80706.1"/>
    <property type="molecule type" value="Genomic_DNA"/>
</dbReference>
<sequence length="102" mass="11451">MRRTLIRYKAKPEMAEKNAELVSAVFAELKAANPDGVRYLTLRLEDDTFIHMVETVAEDGSSPIPKLAAFQAFQDGIRDRCAEPPQVRSAVIVGNYRMLDEP</sequence>
<evidence type="ECO:0000313" key="1">
    <source>
        <dbReference type="EMBL" id="NVI49435.1"/>
    </source>
</evidence>
<protein>
    <recommendedName>
        <fullName evidence="4">ABM domain-containing protein</fullName>
    </recommendedName>
</protein>
<gene>
    <name evidence="1" type="ORF">HAP48_042680</name>
    <name evidence="2" type="ORF">WDK88_03365</name>
</gene>
<dbReference type="RefSeq" id="WP_166213621.1">
    <property type="nucleotide sequence ID" value="NZ_CP088285.1"/>
</dbReference>
<dbReference type="Proteomes" id="UP001432046">
    <property type="component" value="Chromosome"/>
</dbReference>
<reference evidence="2" key="2">
    <citation type="journal article" date="2021" name="Int. J. Syst. Evol. Microbiol.">
        <title>Bradyrhizobium septentrionale sp. nov. (sv. septentrionale) and Bradyrhizobium quebecense sp. nov. (sv. septentrionale) associated with legumes native to Canada possess rearranged symbiosis genes and numerous insertion sequences.</title>
        <authorList>
            <person name="Bromfield E.S.P."/>
            <person name="Cloutier S."/>
        </authorList>
    </citation>
    <scope>NUCLEOTIDE SEQUENCE</scope>
    <source>
        <strain evidence="2">5S5</strain>
    </source>
</reference>
<name>A0A973W934_9BRAD</name>
<evidence type="ECO:0000313" key="2">
    <source>
        <dbReference type="EMBL" id="WXC80706.1"/>
    </source>
</evidence>
<dbReference type="EMBL" id="JAAOLE020000001">
    <property type="protein sequence ID" value="NVI49435.1"/>
    <property type="molecule type" value="Genomic_DNA"/>
</dbReference>
<organism evidence="1">
    <name type="scientific">Bradyrhizobium septentrionale</name>
    <dbReference type="NCBI Taxonomy" id="1404411"/>
    <lineage>
        <taxon>Bacteria</taxon>
        <taxon>Pseudomonadati</taxon>
        <taxon>Pseudomonadota</taxon>
        <taxon>Alphaproteobacteria</taxon>
        <taxon>Hyphomicrobiales</taxon>
        <taxon>Nitrobacteraceae</taxon>
        <taxon>Bradyrhizobium</taxon>
    </lineage>
</organism>
<evidence type="ECO:0008006" key="4">
    <source>
        <dbReference type="Google" id="ProtNLM"/>
    </source>
</evidence>
<dbReference type="AlphaFoldDB" id="A0A973W934"/>
<keyword evidence="3" id="KW-1185">Reference proteome</keyword>
<reference evidence="1" key="1">
    <citation type="submission" date="2020-06" db="EMBL/GenBank/DDBJ databases">
        <title>Whole Genome Sequence of Bradyrhizobium sp. Strain 1S1.</title>
        <authorList>
            <person name="Bromfield E.S.P."/>
            <person name="Cloutier S."/>
        </authorList>
    </citation>
    <scope>NUCLEOTIDE SEQUENCE [LARGE SCALE GENOMIC DNA]</scope>
    <source>
        <strain evidence="1">1S1</strain>
    </source>
</reference>
<proteinExistence type="predicted"/>
<evidence type="ECO:0000313" key="3">
    <source>
        <dbReference type="Proteomes" id="UP001432046"/>
    </source>
</evidence>
<accession>A0A973W934</accession>